<keyword evidence="1" id="KW-0472">Membrane</keyword>
<name>A0AAN8WWS9_HALRR</name>
<accession>A0AAN8WWS9</accession>
<feature type="transmembrane region" description="Helical" evidence="1">
    <location>
        <begin position="369"/>
        <end position="392"/>
    </location>
</feature>
<protein>
    <submittedName>
        <fullName evidence="2">Uncharacterized protein</fullName>
    </submittedName>
</protein>
<keyword evidence="1" id="KW-1133">Transmembrane helix</keyword>
<feature type="transmembrane region" description="Helical" evidence="1">
    <location>
        <begin position="250"/>
        <end position="273"/>
    </location>
</feature>
<keyword evidence="3" id="KW-1185">Reference proteome</keyword>
<evidence type="ECO:0000256" key="1">
    <source>
        <dbReference type="SAM" id="Phobius"/>
    </source>
</evidence>
<feature type="transmembrane region" description="Helical" evidence="1">
    <location>
        <begin position="37"/>
        <end position="55"/>
    </location>
</feature>
<dbReference type="Proteomes" id="UP001381693">
    <property type="component" value="Unassembled WGS sequence"/>
</dbReference>
<keyword evidence="1" id="KW-0812">Transmembrane</keyword>
<dbReference type="AlphaFoldDB" id="A0AAN8WWS9"/>
<organism evidence="2 3">
    <name type="scientific">Halocaridina rubra</name>
    <name type="common">Hawaiian red shrimp</name>
    <dbReference type="NCBI Taxonomy" id="373956"/>
    <lineage>
        <taxon>Eukaryota</taxon>
        <taxon>Metazoa</taxon>
        <taxon>Ecdysozoa</taxon>
        <taxon>Arthropoda</taxon>
        <taxon>Crustacea</taxon>
        <taxon>Multicrustacea</taxon>
        <taxon>Malacostraca</taxon>
        <taxon>Eumalacostraca</taxon>
        <taxon>Eucarida</taxon>
        <taxon>Decapoda</taxon>
        <taxon>Pleocyemata</taxon>
        <taxon>Caridea</taxon>
        <taxon>Atyoidea</taxon>
        <taxon>Atyidae</taxon>
        <taxon>Halocaridina</taxon>
    </lineage>
</organism>
<comment type="caution">
    <text evidence="2">The sequence shown here is derived from an EMBL/GenBank/DDBJ whole genome shotgun (WGS) entry which is preliminary data.</text>
</comment>
<proteinExistence type="predicted"/>
<gene>
    <name evidence="2" type="ORF">SK128_004554</name>
</gene>
<dbReference type="EMBL" id="JAXCGZ010012106">
    <property type="protein sequence ID" value="KAK7073785.1"/>
    <property type="molecule type" value="Genomic_DNA"/>
</dbReference>
<sequence length="444" mass="50710">MEDSKQKLEKLPLHRFIKQMQFLGLLPHRLEGNSFKVSLPLCLWSLAMQLFAWSTNVVLYTHVIPHLQFENIGSIFTYCAQILICGGGSILYLMWVFLSKRLARLLTDILCLVELTPGIKGNLRRCSYINRVLDFLVLCSFPFWLWYLILYLKAPIPSIILSTFHIFVKIFTYTTEHQVYQEIFCLLGQELVFAVKEAAQAKSFTNEKTLLVSSAFIFMQNEGKGLGRTPGTFQRLEEIINKEGENSNTFSILLCLYSISIQLLFVGVSTFIYHDVFQGVNWNDISTIVRTLSMLFVRGTINITNINWLILGQNFTNLLNEIRVINATTYPERGCTRLTQIRQRVLTYHGLLQFLLSGIYYFTANEVSALVITVGIIQSSLVVLGVTTRFTVIKELLAFLAQQLTSLANEIGMEVMSMIQTRKRVRVPDLEETALHILSAHCDT</sequence>
<evidence type="ECO:0000313" key="3">
    <source>
        <dbReference type="Proteomes" id="UP001381693"/>
    </source>
</evidence>
<evidence type="ECO:0000313" key="2">
    <source>
        <dbReference type="EMBL" id="KAK7073785.1"/>
    </source>
</evidence>
<feature type="transmembrane region" description="Helical" evidence="1">
    <location>
        <begin position="345"/>
        <end position="363"/>
    </location>
</feature>
<feature type="transmembrane region" description="Helical" evidence="1">
    <location>
        <begin position="75"/>
        <end position="98"/>
    </location>
</feature>
<reference evidence="2 3" key="1">
    <citation type="submission" date="2023-11" db="EMBL/GenBank/DDBJ databases">
        <title>Halocaridina rubra genome assembly.</title>
        <authorList>
            <person name="Smith C."/>
        </authorList>
    </citation>
    <scope>NUCLEOTIDE SEQUENCE [LARGE SCALE GENOMIC DNA]</scope>
    <source>
        <strain evidence="2">EP-1</strain>
        <tissue evidence="2">Whole</tissue>
    </source>
</reference>
<feature type="transmembrane region" description="Helical" evidence="1">
    <location>
        <begin position="132"/>
        <end position="152"/>
    </location>
</feature>